<evidence type="ECO:0000259" key="11">
    <source>
        <dbReference type="PROSITE" id="PS50929"/>
    </source>
</evidence>
<evidence type="ECO:0000256" key="1">
    <source>
        <dbReference type="ARBA" id="ARBA00004651"/>
    </source>
</evidence>
<dbReference type="SMART" id="SM00382">
    <property type="entry name" value="AAA"/>
    <property type="match status" value="1"/>
</dbReference>
<dbReference type="PROSITE" id="PS50929">
    <property type="entry name" value="ABC_TM1F"/>
    <property type="match status" value="1"/>
</dbReference>
<dbReference type="PANTHER" id="PTHR43394">
    <property type="entry name" value="ATP-DEPENDENT PERMEASE MDL1, MITOCHONDRIAL"/>
    <property type="match status" value="1"/>
</dbReference>
<feature type="transmembrane region" description="Helical" evidence="9">
    <location>
        <begin position="59"/>
        <end position="79"/>
    </location>
</feature>
<feature type="domain" description="ABC transporter" evidence="10">
    <location>
        <begin position="339"/>
        <end position="576"/>
    </location>
</feature>
<keyword evidence="8 9" id="KW-0472">Membrane</keyword>
<name>A0A1E5QKG9_9CYAN</name>
<evidence type="ECO:0000313" key="12">
    <source>
        <dbReference type="EMBL" id="OEJ75108.1"/>
    </source>
</evidence>
<dbReference type="InterPro" id="IPR017871">
    <property type="entry name" value="ABC_transporter-like_CS"/>
</dbReference>
<comment type="caution">
    <text evidence="12">The sequence shown here is derived from an EMBL/GenBank/DDBJ whole genome shotgun (WGS) entry which is preliminary data.</text>
</comment>
<keyword evidence="6" id="KW-0067">ATP-binding</keyword>
<feature type="transmembrane region" description="Helical" evidence="9">
    <location>
        <begin position="164"/>
        <end position="181"/>
    </location>
</feature>
<dbReference type="FunFam" id="3.40.50.300:FF:000299">
    <property type="entry name" value="ABC transporter ATP-binding protein/permease"/>
    <property type="match status" value="1"/>
</dbReference>
<sequence>MQIPLQQYGALLADYLKPQWGAVVGLTIALLTSIALQIINPQILSYFIDTIFTGGEARSLPWAALAFSAIAFLTQVFSLSATYWGETVAWTATNALRSDLVAHCLQLDLSFHKAHTPGELLERVDGDVNALSRFFSQLVIHVFGNGILLIGILVVLWFENPFAGMSLTLFAGVALSVLLGLRSGAIAPWAEYRQISAEFYGTLSEQISGREDLCANGAVPYVMYRFYALLQRWLPVYHQARFASTVLWFSSVGLFTLGNAIALTLSAYLWQQNAITIGTAYLIFHYTNLLSQPIERIREELEQLQQVEASIYRIRELLSIQPRLKQSVGVPLPSTACAVTFENVYFRYQGQNPDEWTLHNVSFSLPPSQVLGILGRTGSGKSTIARLLLRFYDIQSGEIRLGEGAIAKTCLSQLRQRVGLVTQDVQLFQASIRDNLTFFDPHISDTVILEAMETLLLSPWLKSLPNGLNTQLGAESSGLSAGQAQLLALVRVFLKNPSLVILDEASSRLDPQTEALLERAIDRLLSNRTGIIIAHRLQTLKRADRILILEQGKVVEYGDRQTLLSQSQSQFAQWLNAQTIERP</sequence>
<dbReference type="CDD" id="cd07346">
    <property type="entry name" value="ABC_6TM_exporters"/>
    <property type="match status" value="1"/>
</dbReference>
<dbReference type="EMBL" id="MJGC01000053">
    <property type="protein sequence ID" value="OEJ75108.1"/>
    <property type="molecule type" value="Genomic_DNA"/>
</dbReference>
<dbReference type="GO" id="GO:0016887">
    <property type="term" value="F:ATP hydrolysis activity"/>
    <property type="evidence" value="ECO:0007669"/>
    <property type="project" value="InterPro"/>
</dbReference>
<dbReference type="GO" id="GO:0015421">
    <property type="term" value="F:ABC-type oligopeptide transporter activity"/>
    <property type="evidence" value="ECO:0007669"/>
    <property type="project" value="TreeGrafter"/>
</dbReference>
<evidence type="ECO:0000256" key="9">
    <source>
        <dbReference type="SAM" id="Phobius"/>
    </source>
</evidence>
<dbReference type="InterPro" id="IPR011527">
    <property type="entry name" value="ABC1_TM_dom"/>
</dbReference>
<dbReference type="Pfam" id="PF00664">
    <property type="entry name" value="ABC_membrane"/>
    <property type="match status" value="1"/>
</dbReference>
<dbReference type="AlphaFoldDB" id="A0A1E5QKG9"/>
<evidence type="ECO:0000256" key="3">
    <source>
        <dbReference type="ARBA" id="ARBA00022475"/>
    </source>
</evidence>
<evidence type="ECO:0000256" key="6">
    <source>
        <dbReference type="ARBA" id="ARBA00022840"/>
    </source>
</evidence>
<dbReference type="InterPro" id="IPR027417">
    <property type="entry name" value="P-loop_NTPase"/>
</dbReference>
<keyword evidence="3" id="KW-1003">Cell membrane</keyword>
<dbReference type="SUPFAM" id="SSF52540">
    <property type="entry name" value="P-loop containing nucleoside triphosphate hydrolases"/>
    <property type="match status" value="1"/>
</dbReference>
<keyword evidence="12" id="KW-0347">Helicase</keyword>
<dbReference type="InterPro" id="IPR003439">
    <property type="entry name" value="ABC_transporter-like_ATP-bd"/>
</dbReference>
<feature type="transmembrane region" description="Helical" evidence="9">
    <location>
        <begin position="246"/>
        <end position="270"/>
    </location>
</feature>
<feature type="transmembrane region" description="Helical" evidence="9">
    <location>
        <begin position="20"/>
        <end position="39"/>
    </location>
</feature>
<gene>
    <name evidence="12" type="ORF">BH720_10275</name>
</gene>
<dbReference type="PROSITE" id="PS50893">
    <property type="entry name" value="ABC_TRANSPORTER_2"/>
    <property type="match status" value="1"/>
</dbReference>
<organism evidence="12">
    <name type="scientific">Desertifilum tharense IPPAS B-1220</name>
    <dbReference type="NCBI Taxonomy" id="1781255"/>
    <lineage>
        <taxon>Bacteria</taxon>
        <taxon>Bacillati</taxon>
        <taxon>Cyanobacteriota</taxon>
        <taxon>Cyanophyceae</taxon>
        <taxon>Desertifilales</taxon>
        <taxon>Desertifilaceae</taxon>
        <taxon>Desertifilum</taxon>
    </lineage>
</organism>
<dbReference type="PROSITE" id="PS00211">
    <property type="entry name" value="ABC_TRANSPORTER_1"/>
    <property type="match status" value="1"/>
</dbReference>
<dbReference type="Gene3D" id="3.40.50.300">
    <property type="entry name" value="P-loop containing nucleotide triphosphate hydrolases"/>
    <property type="match status" value="1"/>
</dbReference>
<keyword evidence="12" id="KW-0378">Hydrolase</keyword>
<dbReference type="Gene3D" id="1.20.1560.10">
    <property type="entry name" value="ABC transporter type 1, transmembrane domain"/>
    <property type="match status" value="1"/>
</dbReference>
<feature type="transmembrane region" description="Helical" evidence="9">
    <location>
        <begin position="138"/>
        <end position="158"/>
    </location>
</feature>
<keyword evidence="2" id="KW-0813">Transport</keyword>
<evidence type="ECO:0000256" key="7">
    <source>
        <dbReference type="ARBA" id="ARBA00022989"/>
    </source>
</evidence>
<dbReference type="InterPro" id="IPR039421">
    <property type="entry name" value="Type_1_exporter"/>
</dbReference>
<feature type="domain" description="ABC transmembrane type-1" evidence="11">
    <location>
        <begin position="24"/>
        <end position="306"/>
    </location>
</feature>
<evidence type="ECO:0000256" key="4">
    <source>
        <dbReference type="ARBA" id="ARBA00022692"/>
    </source>
</evidence>
<dbReference type="Pfam" id="PF00005">
    <property type="entry name" value="ABC_tran"/>
    <property type="match status" value="1"/>
</dbReference>
<dbReference type="PANTHER" id="PTHR43394:SF1">
    <property type="entry name" value="ATP-BINDING CASSETTE SUB-FAMILY B MEMBER 10, MITOCHONDRIAL"/>
    <property type="match status" value="1"/>
</dbReference>
<protein>
    <submittedName>
        <fullName evidence="12">Helicase</fullName>
    </submittedName>
</protein>
<dbReference type="InterPro" id="IPR003593">
    <property type="entry name" value="AAA+_ATPase"/>
</dbReference>
<dbReference type="GO" id="GO:0005524">
    <property type="term" value="F:ATP binding"/>
    <property type="evidence" value="ECO:0007669"/>
    <property type="project" value="UniProtKB-KW"/>
</dbReference>
<comment type="subcellular location">
    <subcellularLocation>
        <location evidence="1">Cell membrane</location>
        <topology evidence="1">Multi-pass membrane protein</topology>
    </subcellularLocation>
</comment>
<dbReference type="InterPro" id="IPR036640">
    <property type="entry name" value="ABC1_TM_sf"/>
</dbReference>
<keyword evidence="5" id="KW-0547">Nucleotide-binding</keyword>
<keyword evidence="4 9" id="KW-0812">Transmembrane</keyword>
<evidence type="ECO:0000256" key="2">
    <source>
        <dbReference type="ARBA" id="ARBA00022448"/>
    </source>
</evidence>
<dbReference type="SUPFAM" id="SSF90123">
    <property type="entry name" value="ABC transporter transmembrane region"/>
    <property type="match status" value="1"/>
</dbReference>
<keyword evidence="7 9" id="KW-1133">Transmembrane helix</keyword>
<evidence type="ECO:0000256" key="5">
    <source>
        <dbReference type="ARBA" id="ARBA00022741"/>
    </source>
</evidence>
<dbReference type="RefSeq" id="WP_069967106.1">
    <property type="nucleotide sequence ID" value="NZ_CM124774.1"/>
</dbReference>
<evidence type="ECO:0000256" key="8">
    <source>
        <dbReference type="ARBA" id="ARBA00023136"/>
    </source>
</evidence>
<dbReference type="OrthoDB" id="9762790at2"/>
<dbReference type="GO" id="GO:0005886">
    <property type="term" value="C:plasma membrane"/>
    <property type="evidence" value="ECO:0007669"/>
    <property type="project" value="UniProtKB-SubCell"/>
</dbReference>
<dbReference type="GO" id="GO:0004386">
    <property type="term" value="F:helicase activity"/>
    <property type="evidence" value="ECO:0007669"/>
    <property type="project" value="UniProtKB-KW"/>
</dbReference>
<dbReference type="STRING" id="1781255.BH720_10275"/>
<proteinExistence type="predicted"/>
<evidence type="ECO:0000259" key="10">
    <source>
        <dbReference type="PROSITE" id="PS50893"/>
    </source>
</evidence>
<accession>A0A1E5QKG9</accession>
<reference evidence="12" key="1">
    <citation type="submission" date="2016-09" db="EMBL/GenBank/DDBJ databases">
        <title>Draft genome of thermotolerant cyanobacterium Desertifilum sp. strain IPPAS B-1220.</title>
        <authorList>
            <person name="Sinetova M.A."/>
            <person name="Bolakhan K."/>
            <person name="Zayadan B.K."/>
            <person name="Mironov K.S."/>
            <person name="Ustinova V."/>
            <person name="Kupriyanova E.V."/>
            <person name="Sidorov R.A."/>
            <person name="Skrypnik A.N."/>
            <person name="Gogoleva N.E."/>
            <person name="Gogolev Y.V."/>
            <person name="Los D.A."/>
        </authorList>
    </citation>
    <scope>NUCLEOTIDE SEQUENCE [LARGE SCALE GENOMIC DNA]</scope>
    <source>
        <strain evidence="12">IPPAS B-1220</strain>
    </source>
</reference>